<dbReference type="Proteomes" id="UP001307705">
    <property type="component" value="Unassembled WGS sequence"/>
</dbReference>
<gene>
    <name evidence="1" type="ORF">Ataiwa_24210</name>
</gene>
<dbReference type="EMBL" id="BTPE01000008">
    <property type="protein sequence ID" value="GMQ34149.1"/>
    <property type="molecule type" value="Genomic_DNA"/>
</dbReference>
<protein>
    <submittedName>
        <fullName evidence="1">Class I SAM-dependent methyltransferase</fullName>
    </submittedName>
</protein>
<dbReference type="RefSeq" id="WP_338228979.1">
    <property type="nucleotide sequence ID" value="NZ_BTPE01000008.1"/>
</dbReference>
<dbReference type="Gene3D" id="3.40.50.150">
    <property type="entry name" value="Vaccinia Virus protein VP39"/>
    <property type="match status" value="1"/>
</dbReference>
<accession>A0ABQ6Q1U8</accession>
<dbReference type="GO" id="GO:0032259">
    <property type="term" value="P:methylation"/>
    <property type="evidence" value="ECO:0007669"/>
    <property type="project" value="UniProtKB-KW"/>
</dbReference>
<proteinExistence type="predicted"/>
<comment type="caution">
    <text evidence="1">The sequence shown here is derived from an EMBL/GenBank/DDBJ whole genome shotgun (WGS) entry which is preliminary data.</text>
</comment>
<organism evidence="1 2">
    <name type="scientific">Algoriphagus taiwanensis</name>
    <dbReference type="NCBI Taxonomy" id="1445656"/>
    <lineage>
        <taxon>Bacteria</taxon>
        <taxon>Pseudomonadati</taxon>
        <taxon>Bacteroidota</taxon>
        <taxon>Cytophagia</taxon>
        <taxon>Cytophagales</taxon>
        <taxon>Cyclobacteriaceae</taxon>
        <taxon>Algoriphagus</taxon>
    </lineage>
</organism>
<evidence type="ECO:0000313" key="1">
    <source>
        <dbReference type="EMBL" id="GMQ34149.1"/>
    </source>
</evidence>
<keyword evidence="1" id="KW-0489">Methyltransferase</keyword>
<keyword evidence="2" id="KW-1185">Reference proteome</keyword>
<reference evidence="1 2" key="1">
    <citation type="submission" date="2023-08" db="EMBL/GenBank/DDBJ databases">
        <title>Draft genome sequence of Algoriphagus taiwanensis.</title>
        <authorList>
            <person name="Takatani N."/>
            <person name="Hosokawa M."/>
            <person name="Sawabe T."/>
        </authorList>
    </citation>
    <scope>NUCLEOTIDE SEQUENCE [LARGE SCALE GENOMIC DNA]</scope>
    <source>
        <strain evidence="1 2">JCM 19755</strain>
    </source>
</reference>
<dbReference type="GO" id="GO:0008168">
    <property type="term" value="F:methyltransferase activity"/>
    <property type="evidence" value="ECO:0007669"/>
    <property type="project" value="UniProtKB-KW"/>
</dbReference>
<dbReference type="SUPFAM" id="SSF53335">
    <property type="entry name" value="S-adenosyl-L-methionine-dependent methyltransferases"/>
    <property type="match status" value="1"/>
</dbReference>
<sequence>MTSRFFSLLAYLKYWLRKEDHYSQQSPFLFSIYQGLRGYLQENPRGFHSIEQLRSVLLKNTNPIQVIDLGAGSKKVPSASREIRKITQYSTSSPKFCLTYQYFCRLTPSQNVIELGTCMGLSTRYLAEVTQGRLYTFEGASEILNAAQFEPFPGQVEAILGPIEIHLPPILSQLETVDFALIDANHTYSGTISYFNWLLPKFKGSSICILGDIHWSAEMETAWEEIKSHPKVKLSLDFFECGVLFFDYPGEKTHRVLSL</sequence>
<dbReference type="Pfam" id="PF13578">
    <property type="entry name" value="Methyltransf_24"/>
    <property type="match status" value="1"/>
</dbReference>
<evidence type="ECO:0000313" key="2">
    <source>
        <dbReference type="Proteomes" id="UP001307705"/>
    </source>
</evidence>
<keyword evidence="1" id="KW-0808">Transferase</keyword>
<dbReference type="InterPro" id="IPR029063">
    <property type="entry name" value="SAM-dependent_MTases_sf"/>
</dbReference>
<name>A0ABQ6Q1U8_9BACT</name>